<accession>A0A1C9III7</accession>
<geneLocation type="chloroplast" evidence="1"/>
<proteinExistence type="predicted"/>
<keyword evidence="1" id="KW-0150">Chloroplast</keyword>
<keyword evidence="1" id="KW-0934">Plastid</keyword>
<evidence type="ECO:0000313" key="1">
    <source>
        <dbReference type="EMBL" id="AOP04347.1"/>
    </source>
</evidence>
<dbReference type="AlphaFoldDB" id="A0A1C9III7"/>
<protein>
    <submittedName>
        <fullName evidence="1">NADH-plastoquinone oxidoreductase subunit 7</fullName>
    </submittedName>
</protein>
<gene>
    <name evidence="1" type="primary">ndhH</name>
</gene>
<sequence length="18" mass="2169">MEKIAENRTILQYLPYVS</sequence>
<dbReference type="EMBL" id="KX096882">
    <property type="protein sequence ID" value="AOP04347.1"/>
    <property type="molecule type" value="Genomic_DNA"/>
</dbReference>
<reference evidence="1" key="1">
    <citation type="submission" date="2016-04" db="EMBL/GenBank/DDBJ databases">
        <authorList>
            <person name="Evans L.H."/>
            <person name="Alamgir A."/>
            <person name="Owens N."/>
            <person name="Weber N.D."/>
            <person name="Virtaneva K."/>
            <person name="Barbian K."/>
            <person name="Babar A."/>
            <person name="Rosenke K."/>
        </authorList>
    </citation>
    <scope>NUCLEOTIDE SEQUENCE</scope>
</reference>
<name>A0A1C9III7_9GENT</name>
<organism evidence="1">
    <name type="scientific">Gentiana lawrencei var. farreri</name>
    <dbReference type="NCBI Taxonomy" id="156521"/>
    <lineage>
        <taxon>Eukaryota</taxon>
        <taxon>Viridiplantae</taxon>
        <taxon>Streptophyta</taxon>
        <taxon>Embryophyta</taxon>
        <taxon>Tracheophyta</taxon>
        <taxon>Spermatophyta</taxon>
        <taxon>Magnoliopsida</taxon>
        <taxon>eudicotyledons</taxon>
        <taxon>Gunneridae</taxon>
        <taxon>Pentapetalae</taxon>
        <taxon>asterids</taxon>
        <taxon>lamiids</taxon>
        <taxon>Gentianales</taxon>
        <taxon>Gentianaceae</taxon>
        <taxon>Gentianeae</taxon>
        <taxon>Gentianinae</taxon>
        <taxon>Gentiana</taxon>
    </lineage>
</organism>